<dbReference type="Gene3D" id="3.30.200.20">
    <property type="entry name" value="Phosphorylase Kinase, domain 1"/>
    <property type="match status" value="1"/>
</dbReference>
<evidence type="ECO:0000313" key="8">
    <source>
        <dbReference type="Proteomes" id="UP000824469"/>
    </source>
</evidence>
<organism evidence="7 8">
    <name type="scientific">Taxus chinensis</name>
    <name type="common">Chinese yew</name>
    <name type="synonym">Taxus wallichiana var. chinensis</name>
    <dbReference type="NCBI Taxonomy" id="29808"/>
    <lineage>
        <taxon>Eukaryota</taxon>
        <taxon>Viridiplantae</taxon>
        <taxon>Streptophyta</taxon>
        <taxon>Embryophyta</taxon>
        <taxon>Tracheophyta</taxon>
        <taxon>Spermatophyta</taxon>
        <taxon>Pinopsida</taxon>
        <taxon>Pinidae</taxon>
        <taxon>Conifers II</taxon>
        <taxon>Cupressales</taxon>
        <taxon>Taxaceae</taxon>
        <taxon>Taxus</taxon>
    </lineage>
</organism>
<dbReference type="Proteomes" id="UP000824469">
    <property type="component" value="Unassembled WGS sequence"/>
</dbReference>
<dbReference type="SUPFAM" id="SSF56112">
    <property type="entry name" value="Protein kinase-like (PK-like)"/>
    <property type="match status" value="1"/>
</dbReference>
<dbReference type="InterPro" id="IPR011009">
    <property type="entry name" value="Kinase-like_dom_sf"/>
</dbReference>
<feature type="domain" description="Protein kinase" evidence="6">
    <location>
        <begin position="9"/>
        <end position="223"/>
    </location>
</feature>
<evidence type="ECO:0000313" key="7">
    <source>
        <dbReference type="EMBL" id="KAH9289558.1"/>
    </source>
</evidence>
<dbReference type="GO" id="GO:0004674">
    <property type="term" value="F:protein serine/threonine kinase activity"/>
    <property type="evidence" value="ECO:0007669"/>
    <property type="project" value="UniProtKB-KW"/>
</dbReference>
<feature type="non-terminal residue" evidence="7">
    <location>
        <position position="1"/>
    </location>
</feature>
<dbReference type="Pfam" id="PF07714">
    <property type="entry name" value="PK_Tyr_Ser-Thr"/>
    <property type="match status" value="1"/>
</dbReference>
<reference evidence="7 8" key="1">
    <citation type="journal article" date="2021" name="Nat. Plants">
        <title>The Taxus genome provides insights into paclitaxel biosynthesis.</title>
        <authorList>
            <person name="Xiong X."/>
            <person name="Gou J."/>
            <person name="Liao Q."/>
            <person name="Li Y."/>
            <person name="Zhou Q."/>
            <person name="Bi G."/>
            <person name="Li C."/>
            <person name="Du R."/>
            <person name="Wang X."/>
            <person name="Sun T."/>
            <person name="Guo L."/>
            <person name="Liang H."/>
            <person name="Lu P."/>
            <person name="Wu Y."/>
            <person name="Zhang Z."/>
            <person name="Ro D.K."/>
            <person name="Shang Y."/>
            <person name="Huang S."/>
            <person name="Yan J."/>
        </authorList>
    </citation>
    <scope>NUCLEOTIDE SEQUENCE [LARGE SCALE GENOMIC DNA]</scope>
    <source>
        <strain evidence="7">Ta-2019</strain>
    </source>
</reference>
<dbReference type="InterPro" id="IPR001245">
    <property type="entry name" value="Ser-Thr/Tyr_kinase_cat_dom"/>
</dbReference>
<dbReference type="OMA" id="CQANTSK"/>
<accession>A0AA38BYG6</accession>
<dbReference type="PROSITE" id="PS50011">
    <property type="entry name" value="PROTEIN_KINASE_DOM"/>
    <property type="match status" value="1"/>
</dbReference>
<keyword evidence="1" id="KW-0723">Serine/threonine-protein kinase</keyword>
<keyword evidence="5" id="KW-0067">ATP-binding</keyword>
<protein>
    <recommendedName>
        <fullName evidence="6">Protein kinase domain-containing protein</fullName>
    </recommendedName>
</protein>
<keyword evidence="2" id="KW-0808">Transferase</keyword>
<name>A0AA38BYG6_TAXCH</name>
<dbReference type="PANTHER" id="PTHR45631:SF162">
    <property type="entry name" value="PROTEIN KINASE DOMAIN-CONTAINING PROTEIN"/>
    <property type="match status" value="1"/>
</dbReference>
<dbReference type="PROSITE" id="PS00108">
    <property type="entry name" value="PROTEIN_KINASE_ST"/>
    <property type="match status" value="1"/>
</dbReference>
<evidence type="ECO:0000256" key="1">
    <source>
        <dbReference type="ARBA" id="ARBA00022527"/>
    </source>
</evidence>
<evidence type="ECO:0000256" key="3">
    <source>
        <dbReference type="ARBA" id="ARBA00022741"/>
    </source>
</evidence>
<dbReference type="EMBL" id="JAHRHJ020003813">
    <property type="protein sequence ID" value="KAH9289558.1"/>
    <property type="molecule type" value="Genomic_DNA"/>
</dbReference>
<dbReference type="Gene3D" id="1.10.510.10">
    <property type="entry name" value="Transferase(Phosphotransferase) domain 1"/>
    <property type="match status" value="1"/>
</dbReference>
<comment type="caution">
    <text evidence="7">The sequence shown here is derived from an EMBL/GenBank/DDBJ whole genome shotgun (WGS) entry which is preliminary data.</text>
</comment>
<feature type="non-terminal residue" evidence="7">
    <location>
        <position position="223"/>
    </location>
</feature>
<dbReference type="FunFam" id="3.30.200.20:FF:000039">
    <property type="entry name" value="receptor-like protein kinase FERONIA"/>
    <property type="match status" value="1"/>
</dbReference>
<evidence type="ECO:0000256" key="5">
    <source>
        <dbReference type="ARBA" id="ARBA00022840"/>
    </source>
</evidence>
<dbReference type="InterPro" id="IPR000719">
    <property type="entry name" value="Prot_kinase_dom"/>
</dbReference>
<dbReference type="PANTHER" id="PTHR45631">
    <property type="entry name" value="OS07G0107800 PROTEIN-RELATED"/>
    <property type="match status" value="1"/>
</dbReference>
<keyword evidence="8" id="KW-1185">Reference proteome</keyword>
<proteinExistence type="predicted"/>
<keyword evidence="4" id="KW-0418">Kinase</keyword>
<dbReference type="InterPro" id="IPR008271">
    <property type="entry name" value="Ser/Thr_kinase_AS"/>
</dbReference>
<gene>
    <name evidence="7" type="ORF">KI387_033675</name>
</gene>
<evidence type="ECO:0000256" key="2">
    <source>
        <dbReference type="ARBA" id="ARBA00022679"/>
    </source>
</evidence>
<dbReference type="AlphaFoldDB" id="A0AA38BYG6"/>
<keyword evidence="3" id="KW-0547">Nucleotide-binding</keyword>
<evidence type="ECO:0000259" key="6">
    <source>
        <dbReference type="PROSITE" id="PS50011"/>
    </source>
</evidence>
<sequence length="223" mass="25194">YEEVKAMTGNFEREIGKGGYGPVFHGCLQDKEVAIKILSDKSHQGITEFSTEVDVLSKLHHKNLVKFVGYCFEGQNLVLIYDYMCNGDLRQRLDGQDSSLDWGKRLKIALDAAQGLEYLHLSCKPGIIHRDVKSSNILLNERMYAKIADFGFSKMGPLEGATHVTTLVKGTTGYLDPEYYTAHRLTEKSDVYSFGVVLMEIICGRRPLFFDSSTQQQIHITSW</sequence>
<dbReference type="GO" id="GO:0005524">
    <property type="term" value="F:ATP binding"/>
    <property type="evidence" value="ECO:0007669"/>
    <property type="project" value="UniProtKB-KW"/>
</dbReference>
<dbReference type="SMART" id="SM00220">
    <property type="entry name" value="S_TKc"/>
    <property type="match status" value="1"/>
</dbReference>
<dbReference type="PIRSF" id="PIRSF000654">
    <property type="entry name" value="Integrin-linked_kinase"/>
    <property type="match status" value="1"/>
</dbReference>
<evidence type="ECO:0000256" key="4">
    <source>
        <dbReference type="ARBA" id="ARBA00022777"/>
    </source>
</evidence>